<dbReference type="RefSeq" id="WP_395510538.1">
    <property type="nucleotide sequence ID" value="NZ_JBBDHD010000037.1"/>
</dbReference>
<dbReference type="EMBL" id="JBBDHD010000037">
    <property type="protein sequence ID" value="MFH7596723.1"/>
    <property type="molecule type" value="Genomic_DNA"/>
</dbReference>
<gene>
    <name evidence="1" type="ORF">WDV06_16720</name>
</gene>
<protein>
    <submittedName>
        <fullName evidence="1">Uncharacterized protein</fullName>
    </submittedName>
</protein>
<proteinExistence type="predicted"/>
<evidence type="ECO:0000313" key="1">
    <source>
        <dbReference type="EMBL" id="MFH7596723.1"/>
    </source>
</evidence>
<evidence type="ECO:0000313" key="2">
    <source>
        <dbReference type="Proteomes" id="UP001610631"/>
    </source>
</evidence>
<name>A0ABW7PEB1_9ACTN</name>
<keyword evidence="2" id="KW-1185">Reference proteome</keyword>
<comment type="caution">
    <text evidence="1">The sequence shown here is derived from an EMBL/GenBank/DDBJ whole genome shotgun (WGS) entry which is preliminary data.</text>
</comment>
<dbReference type="Proteomes" id="UP001610631">
    <property type="component" value="Unassembled WGS sequence"/>
</dbReference>
<organism evidence="1 2">
    <name type="scientific">Streptomyces racemochromogenes</name>
    <dbReference type="NCBI Taxonomy" id="67353"/>
    <lineage>
        <taxon>Bacteria</taxon>
        <taxon>Bacillati</taxon>
        <taxon>Actinomycetota</taxon>
        <taxon>Actinomycetes</taxon>
        <taxon>Kitasatosporales</taxon>
        <taxon>Streptomycetaceae</taxon>
        <taxon>Streptomyces</taxon>
    </lineage>
</organism>
<sequence length="55" mass="5703">MTSTASGTARTGRYVVGAIETVAGRLAGAGVEPLTLLARLTWRRPLSDPSTTMAL</sequence>
<accession>A0ABW7PEB1</accession>
<reference evidence="1 2" key="1">
    <citation type="submission" date="2024-03" db="EMBL/GenBank/DDBJ databases">
        <title>Whole genome sequencing of Streptomyces racemochromogenes, to identify antimicrobial biosynthetic gene clusters.</title>
        <authorList>
            <person name="Suryawanshi P."/>
            <person name="Krishnaraj P.U."/>
            <person name="Arun Y.P."/>
            <person name="Suryawanshi M.P."/>
            <person name="Rakshit O."/>
        </authorList>
    </citation>
    <scope>NUCLEOTIDE SEQUENCE [LARGE SCALE GENOMIC DNA]</scope>
    <source>
        <strain evidence="1 2">AUDT626</strain>
    </source>
</reference>